<name>A0AAQ3Q6D8_9LILI</name>
<accession>A0AAQ3Q6D8</accession>
<feature type="transmembrane region" description="Helical" evidence="1">
    <location>
        <begin position="536"/>
        <end position="554"/>
    </location>
</feature>
<feature type="transmembrane region" description="Helical" evidence="1">
    <location>
        <begin position="620"/>
        <end position="645"/>
    </location>
</feature>
<protein>
    <submittedName>
        <fullName evidence="2">Uncharacterized protein</fullName>
    </submittedName>
</protein>
<dbReference type="Pfam" id="PF04842">
    <property type="entry name" value="DUF639"/>
    <property type="match status" value="1"/>
</dbReference>
<dbReference type="PANTHER" id="PTHR31860">
    <property type="entry name" value="HEAT-INDUCIBLE TRANSCRIPTION REPRESSOR (DUF639)-RELATED"/>
    <property type="match status" value="1"/>
</dbReference>
<keyword evidence="1" id="KW-0472">Membrane</keyword>
<keyword evidence="1" id="KW-0812">Transmembrane</keyword>
<evidence type="ECO:0000313" key="2">
    <source>
        <dbReference type="EMBL" id="WOK97732.1"/>
    </source>
</evidence>
<evidence type="ECO:0000256" key="1">
    <source>
        <dbReference type="SAM" id="Phobius"/>
    </source>
</evidence>
<sequence length="689" mass="77987">MAMMSKTRDLIEGIVREKSFKWAISRRTSFEDEYEEMGRSPSGRRKWISDLSSVANVIVGRCSQILDVTMDELQQNFNSVASENIKSSSNYARNFLEYCCFRTLALSTQVAGHLSDKTFRRLTFDMMLAWEAPSAASQPTLKQVDKERTVGLEAFSRIAPAIPTIADVITCFNIFDVLTASTEGRLTFAVYEKYLAALDRSIKKMKTQSESSLLSSLRLQRGERILELDGTLTTQPVLEHIGISTWPGRLILTDHALYFEELRLATFDKAKVYELADDLKQVIKPELTGPLGSRLYDKAVMYKSISLSEPVIMEFPELSGHSRRDYWLAIMREVLYAHRFIRKYEIEGVEKEETLSKAVLGILRIQAIQEIVPSMHVKHAALLMFNLCDQLPGGDVILETFANMIDSRRLDRTNKSTSGSGMYSISALRILSNLGLVSQVSTDDKLLVGEIVVGEMTSLERAINESRNSYKQLEQAQATVDGVKVDGLDTNLAVMKELLQPIIQLGNFLISMASWDEPIKSLVFCSLSCFIIYRGWLTHFLVLLLLFVAIFMLLTRISNQGRPIHQVKVKVPPVMNKMEQLLAVQNAISKTEELVQDGNVILLKLRSLLLAFPSQATDRVILVLLLMALALAFLPIKLLVLMTFLEIFTRNSPPRRASTEKCTRRLREWWFSIPAAPFVLEKDEDKKKK</sequence>
<reference evidence="2 3" key="1">
    <citation type="submission" date="2023-10" db="EMBL/GenBank/DDBJ databases">
        <title>Chromosome-scale genome assembly provides insights into flower coloration mechanisms of Canna indica.</title>
        <authorList>
            <person name="Li C."/>
        </authorList>
    </citation>
    <scope>NUCLEOTIDE SEQUENCE [LARGE SCALE GENOMIC DNA]</scope>
    <source>
        <tissue evidence="2">Flower</tissue>
    </source>
</reference>
<keyword evidence="1" id="KW-1133">Transmembrane helix</keyword>
<gene>
    <name evidence="2" type="ORF">Cni_G06440</name>
</gene>
<dbReference type="PANTHER" id="PTHR31860:SF6">
    <property type="entry name" value="HEAT-INDUCIBLE TRANSCRIPTION REPRESSOR (DUF639)"/>
    <property type="match status" value="1"/>
</dbReference>
<dbReference type="Proteomes" id="UP001327560">
    <property type="component" value="Chromosome 2"/>
</dbReference>
<organism evidence="2 3">
    <name type="scientific">Canna indica</name>
    <name type="common">Indian-shot</name>
    <dbReference type="NCBI Taxonomy" id="4628"/>
    <lineage>
        <taxon>Eukaryota</taxon>
        <taxon>Viridiplantae</taxon>
        <taxon>Streptophyta</taxon>
        <taxon>Embryophyta</taxon>
        <taxon>Tracheophyta</taxon>
        <taxon>Spermatophyta</taxon>
        <taxon>Magnoliopsida</taxon>
        <taxon>Liliopsida</taxon>
        <taxon>Zingiberales</taxon>
        <taxon>Cannaceae</taxon>
        <taxon>Canna</taxon>
    </lineage>
</organism>
<keyword evidence="3" id="KW-1185">Reference proteome</keyword>
<proteinExistence type="predicted"/>
<dbReference type="EMBL" id="CP136891">
    <property type="protein sequence ID" value="WOK97732.1"/>
    <property type="molecule type" value="Genomic_DNA"/>
</dbReference>
<evidence type="ECO:0000313" key="3">
    <source>
        <dbReference type="Proteomes" id="UP001327560"/>
    </source>
</evidence>
<dbReference type="InterPro" id="IPR006927">
    <property type="entry name" value="DUF639"/>
</dbReference>
<dbReference type="AlphaFoldDB" id="A0AAQ3Q6D8"/>